<dbReference type="Proteomes" id="UP000007392">
    <property type="component" value="Chromosome"/>
</dbReference>
<dbReference type="PANTHER" id="PTHR31084">
    <property type="entry name" value="ALPHA-L-FUCOSIDASE 2"/>
    <property type="match status" value="1"/>
</dbReference>
<dbReference type="Gene3D" id="2.70.98.50">
    <property type="entry name" value="putative glycoside hydrolase family protein from bacillus halodurans"/>
    <property type="match status" value="1"/>
</dbReference>
<dbReference type="PANTHER" id="PTHR31084:SF0">
    <property type="entry name" value="ALPHA-L-FUCOSIDASE 2"/>
    <property type="match status" value="1"/>
</dbReference>
<dbReference type="HOGENOM" id="CLU_004617_2_2_9"/>
<dbReference type="PIRSF" id="PIRSF007663">
    <property type="entry name" value="UCP007663"/>
    <property type="match status" value="1"/>
</dbReference>
<reference evidence="5 6" key="1">
    <citation type="submission" date="2013-06" db="EMBL/GenBank/DDBJ databases">
        <title>Complete genome sequence of Paenibacillus mucilaginosus K02.</title>
        <authorList>
            <person name="Xiao B."/>
            <person name="Sun L."/>
            <person name="Xiao L."/>
            <person name="Lian B."/>
        </authorList>
    </citation>
    <scope>NUCLEOTIDE SEQUENCE [LARGE SCALE GENOMIC DNA]</scope>
    <source>
        <strain evidence="5 6">K02</strain>
    </source>
</reference>
<name>R9UKZ9_9BACL</name>
<dbReference type="InterPro" id="IPR027414">
    <property type="entry name" value="GH95_N_dom"/>
</dbReference>
<protein>
    <submittedName>
        <fullName evidence="5">Alpha-L-fucosidase</fullName>
    </submittedName>
</protein>
<dbReference type="GO" id="GO:0005975">
    <property type="term" value="P:carbohydrate metabolic process"/>
    <property type="evidence" value="ECO:0007669"/>
    <property type="project" value="InterPro"/>
</dbReference>
<dbReference type="SUPFAM" id="SSF48208">
    <property type="entry name" value="Six-hairpin glycosidases"/>
    <property type="match status" value="1"/>
</dbReference>
<feature type="domain" description="Glycosyl hydrolase family 95 catalytic" evidence="4">
    <location>
        <begin position="284"/>
        <end position="699"/>
    </location>
</feature>
<proteinExistence type="predicted"/>
<organism evidence="5 6">
    <name type="scientific">Paenibacillus mucilaginosus K02</name>
    <dbReference type="NCBI Taxonomy" id="997761"/>
    <lineage>
        <taxon>Bacteria</taxon>
        <taxon>Bacillati</taxon>
        <taxon>Bacillota</taxon>
        <taxon>Bacilli</taxon>
        <taxon>Bacillales</taxon>
        <taxon>Paenibacillaceae</taxon>
        <taxon>Paenibacillus</taxon>
    </lineage>
</organism>
<evidence type="ECO:0000313" key="6">
    <source>
        <dbReference type="Proteomes" id="UP000007392"/>
    </source>
</evidence>
<evidence type="ECO:0000256" key="1">
    <source>
        <dbReference type="SAM" id="MobiDB-lite"/>
    </source>
</evidence>
<dbReference type="EMBL" id="CP003422">
    <property type="protein sequence ID" value="AGN70516.1"/>
    <property type="molecule type" value="Genomic_DNA"/>
</dbReference>
<feature type="domain" description="Glycosyl hydrolase family 95 N-terminal" evidence="2">
    <location>
        <begin position="10"/>
        <end position="254"/>
    </location>
</feature>
<dbReference type="KEGG" id="pmw:B2K_39695"/>
<accession>R9UKZ9</accession>
<dbReference type="Pfam" id="PF21307">
    <property type="entry name" value="Glyco_hydro_95_C"/>
    <property type="match status" value="1"/>
</dbReference>
<dbReference type="InterPro" id="IPR049053">
    <property type="entry name" value="AFCA-like_C"/>
</dbReference>
<evidence type="ECO:0000259" key="3">
    <source>
        <dbReference type="Pfam" id="PF21307"/>
    </source>
</evidence>
<dbReference type="GO" id="GO:0004560">
    <property type="term" value="F:alpha-L-fucosidase activity"/>
    <property type="evidence" value="ECO:0007669"/>
    <property type="project" value="InterPro"/>
</dbReference>
<dbReference type="RefSeq" id="WP_016362728.1">
    <property type="nucleotide sequence ID" value="NC_017672.3"/>
</dbReference>
<dbReference type="InterPro" id="IPR013780">
    <property type="entry name" value="Glyco_hydro_b"/>
</dbReference>
<dbReference type="OrthoDB" id="9802600at2"/>
<dbReference type="Gene3D" id="2.60.40.1180">
    <property type="entry name" value="Golgi alpha-mannosidase II"/>
    <property type="match status" value="1"/>
</dbReference>
<dbReference type="InterPro" id="IPR008928">
    <property type="entry name" value="6-hairpin_glycosidase_sf"/>
</dbReference>
<evidence type="ECO:0000259" key="4">
    <source>
        <dbReference type="Pfam" id="PF22124"/>
    </source>
</evidence>
<dbReference type="InterPro" id="IPR054363">
    <property type="entry name" value="GH95_cat"/>
</dbReference>
<dbReference type="InterPro" id="IPR016518">
    <property type="entry name" value="Alpha-L-fucosidase"/>
</dbReference>
<dbReference type="Pfam" id="PF14498">
    <property type="entry name" value="Glyco_hyd_65N_2"/>
    <property type="match status" value="1"/>
</dbReference>
<feature type="region of interest" description="Disordered" evidence="1">
    <location>
        <begin position="796"/>
        <end position="828"/>
    </location>
</feature>
<dbReference type="AlphaFoldDB" id="R9UKZ9"/>
<dbReference type="Pfam" id="PF22124">
    <property type="entry name" value="Glyco_hydro_95_cat"/>
    <property type="match status" value="1"/>
</dbReference>
<feature type="domain" description="Alpha fucosidase A-like C-terminal" evidence="3">
    <location>
        <begin position="701"/>
        <end position="795"/>
    </location>
</feature>
<sequence length="828" mass="91784">MRSQRERSVLWYEQPAGSWFEALPAGNGRLGAMVFGGTCRERIALNEDTLWSGEPRDTVREDAHLHLDPARKLIFEGRHAEAEEIIEQYMQGPDIESYLPLGDLELQSDKEGEITEYRRELILDEAVIRTQYRTDGALQTRELFISAADQVLALRIDSEQPLNFTISLGSPLQYAVRRTGSSGMALSGRCPVRVLPNTVRSDEPARYEEGRGIAFEAALHVTAEKGRIESSGGRIRVVSGRGVTLLLAAATSYDGFDRDPAAASLAGRPRALCAERLREVAGLGYSRLKERHLREHAEKYGRVDLELGGSAADGGADADALPTDTRIRAAAQGADDPGLAALFFQYGRYLLLSSSRPGTQPANLQGIWNDKLQPPWCSSWTANINVQMNYWPAEAANLAECHEPLLRFVDDLRESGRRAASVHYRCRGWTAHHNIDLWRTATPVGGSPSWAFWPMAGAWLCEHLWEHYAFSRDEEYLARVYPVLKEAAQFGLDWLVEGPDGFLVTCPSTSPENHFLTADGSQGCVTYASTMDIALLRNLFGRCMEASRQLQKDTAFRELLEQTLRRMPPYRIGRHGQLQEWAEDFGEAEPGHRHTAHLAALHPLEEITPEGEPELAEACRKALERRLAHGGAHTGWSCAWMISLWARLGEPETAHRFLGELLAGLHPNLTNAHRHPKVKMDIFQIDGSLAGTAGILEMLLQSHRGTVRLLPALPGKWREGRVRGLRARGGFEIDMQWKDGKLTRAVLISRAGQSCRLSAGVPVRITSDDGALVTAEAEGETIVRFMTEAGRRYEITASVPQRASEHPEVSRTSPASHPSAAYQGGDLQ</sequence>
<evidence type="ECO:0000313" key="5">
    <source>
        <dbReference type="EMBL" id="AGN70516.1"/>
    </source>
</evidence>
<evidence type="ECO:0000259" key="2">
    <source>
        <dbReference type="Pfam" id="PF14498"/>
    </source>
</evidence>
<gene>
    <name evidence="5" type="ORF">B2K_39695</name>
</gene>